<sequence length="85" mass="9363">MATSMPMQGALLRVFNSDRRALLRPLSFSRRAVLRPLKNSEGAVLRQLKNSEGAVLSAQQEIFEEQFSGGAPILEPCFMAEQIGV</sequence>
<name>A0A9D4FQE0_DREPO</name>
<organism evidence="1 2">
    <name type="scientific">Dreissena polymorpha</name>
    <name type="common">Zebra mussel</name>
    <name type="synonym">Mytilus polymorpha</name>
    <dbReference type="NCBI Taxonomy" id="45954"/>
    <lineage>
        <taxon>Eukaryota</taxon>
        <taxon>Metazoa</taxon>
        <taxon>Spiralia</taxon>
        <taxon>Lophotrochozoa</taxon>
        <taxon>Mollusca</taxon>
        <taxon>Bivalvia</taxon>
        <taxon>Autobranchia</taxon>
        <taxon>Heteroconchia</taxon>
        <taxon>Euheterodonta</taxon>
        <taxon>Imparidentia</taxon>
        <taxon>Neoheterodontei</taxon>
        <taxon>Myida</taxon>
        <taxon>Dreissenoidea</taxon>
        <taxon>Dreissenidae</taxon>
        <taxon>Dreissena</taxon>
    </lineage>
</organism>
<evidence type="ECO:0000313" key="1">
    <source>
        <dbReference type="EMBL" id="KAH3800595.1"/>
    </source>
</evidence>
<reference evidence="1" key="2">
    <citation type="submission" date="2020-11" db="EMBL/GenBank/DDBJ databases">
        <authorList>
            <person name="McCartney M.A."/>
            <person name="Auch B."/>
            <person name="Kono T."/>
            <person name="Mallez S."/>
            <person name="Becker A."/>
            <person name="Gohl D.M."/>
            <person name="Silverstein K.A.T."/>
            <person name="Koren S."/>
            <person name="Bechman K.B."/>
            <person name="Herman A."/>
            <person name="Abrahante J.E."/>
            <person name="Garbe J."/>
        </authorList>
    </citation>
    <scope>NUCLEOTIDE SEQUENCE</scope>
    <source>
        <strain evidence="1">Duluth1</strain>
        <tissue evidence="1">Whole animal</tissue>
    </source>
</reference>
<proteinExistence type="predicted"/>
<comment type="caution">
    <text evidence="1">The sequence shown here is derived from an EMBL/GenBank/DDBJ whole genome shotgun (WGS) entry which is preliminary data.</text>
</comment>
<reference evidence="1" key="1">
    <citation type="journal article" date="2019" name="bioRxiv">
        <title>The Genome of the Zebra Mussel, Dreissena polymorpha: A Resource for Invasive Species Research.</title>
        <authorList>
            <person name="McCartney M.A."/>
            <person name="Auch B."/>
            <person name="Kono T."/>
            <person name="Mallez S."/>
            <person name="Zhang Y."/>
            <person name="Obille A."/>
            <person name="Becker A."/>
            <person name="Abrahante J.E."/>
            <person name="Garbe J."/>
            <person name="Badalamenti J.P."/>
            <person name="Herman A."/>
            <person name="Mangelson H."/>
            <person name="Liachko I."/>
            <person name="Sullivan S."/>
            <person name="Sone E.D."/>
            <person name="Koren S."/>
            <person name="Silverstein K.A.T."/>
            <person name="Beckman K.B."/>
            <person name="Gohl D.M."/>
        </authorList>
    </citation>
    <scope>NUCLEOTIDE SEQUENCE</scope>
    <source>
        <strain evidence="1">Duluth1</strain>
        <tissue evidence="1">Whole animal</tissue>
    </source>
</reference>
<dbReference type="AlphaFoldDB" id="A0A9D4FQE0"/>
<accession>A0A9D4FQE0</accession>
<keyword evidence="2" id="KW-1185">Reference proteome</keyword>
<dbReference type="EMBL" id="JAIWYP010000007">
    <property type="protein sequence ID" value="KAH3800595.1"/>
    <property type="molecule type" value="Genomic_DNA"/>
</dbReference>
<gene>
    <name evidence="1" type="ORF">DPMN_154230</name>
</gene>
<dbReference type="Proteomes" id="UP000828390">
    <property type="component" value="Unassembled WGS sequence"/>
</dbReference>
<evidence type="ECO:0000313" key="2">
    <source>
        <dbReference type="Proteomes" id="UP000828390"/>
    </source>
</evidence>
<protein>
    <submittedName>
        <fullName evidence="1">Uncharacterized protein</fullName>
    </submittedName>
</protein>